<evidence type="ECO:0000256" key="1">
    <source>
        <dbReference type="SAM" id="Phobius"/>
    </source>
</evidence>
<organism evidence="2">
    <name type="scientific">marine sediment metagenome</name>
    <dbReference type="NCBI Taxonomy" id="412755"/>
    <lineage>
        <taxon>unclassified sequences</taxon>
        <taxon>metagenomes</taxon>
        <taxon>ecological metagenomes</taxon>
    </lineage>
</organism>
<dbReference type="EMBL" id="LAZR01001178">
    <property type="protein sequence ID" value="KKN49217.1"/>
    <property type="molecule type" value="Genomic_DNA"/>
</dbReference>
<protein>
    <submittedName>
        <fullName evidence="2">Uncharacterized protein</fullName>
    </submittedName>
</protein>
<proteinExistence type="predicted"/>
<keyword evidence="1" id="KW-0472">Membrane</keyword>
<feature type="transmembrane region" description="Helical" evidence="1">
    <location>
        <begin position="106"/>
        <end position="128"/>
    </location>
</feature>
<evidence type="ECO:0000313" key="2">
    <source>
        <dbReference type="EMBL" id="KKN49217.1"/>
    </source>
</evidence>
<keyword evidence="1" id="KW-1133">Transmembrane helix</keyword>
<reference evidence="2" key="1">
    <citation type="journal article" date="2015" name="Nature">
        <title>Complex archaea that bridge the gap between prokaryotes and eukaryotes.</title>
        <authorList>
            <person name="Spang A."/>
            <person name="Saw J.H."/>
            <person name="Jorgensen S.L."/>
            <person name="Zaremba-Niedzwiedzka K."/>
            <person name="Martijn J."/>
            <person name="Lind A.E."/>
            <person name="van Eijk R."/>
            <person name="Schleper C."/>
            <person name="Guy L."/>
            <person name="Ettema T.J."/>
        </authorList>
    </citation>
    <scope>NUCLEOTIDE SEQUENCE</scope>
</reference>
<sequence>MRWARGFFRLWLVLSLFWIVGMSLAVRPDQTYQAYSAAKMSLGQSNGFVSIDTLSDAADRAIAANDEPAANKLLAMAAAAKRSPEGLYKTEKRKAFERQLGKLKGGIGLIFFPVIFAFIIGACLVWAFRGFQRSPTG</sequence>
<accession>A0A0F9RHJ6</accession>
<comment type="caution">
    <text evidence="2">The sequence shown here is derived from an EMBL/GenBank/DDBJ whole genome shotgun (WGS) entry which is preliminary data.</text>
</comment>
<gene>
    <name evidence="2" type="ORF">LCGC14_0645140</name>
</gene>
<name>A0A0F9RHJ6_9ZZZZ</name>
<dbReference type="AlphaFoldDB" id="A0A0F9RHJ6"/>
<keyword evidence="1" id="KW-0812">Transmembrane</keyword>